<dbReference type="EMBL" id="UINC01180470">
    <property type="protein sequence ID" value="SVD89680.1"/>
    <property type="molecule type" value="Genomic_DNA"/>
</dbReference>
<accession>A0A382Z2Z4</accession>
<dbReference type="GO" id="GO:0016740">
    <property type="term" value="F:transferase activity"/>
    <property type="evidence" value="ECO:0007669"/>
    <property type="project" value="UniProtKB-KW"/>
</dbReference>
<evidence type="ECO:0000313" key="4">
    <source>
        <dbReference type="EMBL" id="SVD89680.1"/>
    </source>
</evidence>
<dbReference type="InterPro" id="IPR029063">
    <property type="entry name" value="SAM-dependent_MTases_sf"/>
</dbReference>
<gene>
    <name evidence="4" type="ORF">METZ01_LOCUS442534</name>
</gene>
<evidence type="ECO:0000256" key="2">
    <source>
        <dbReference type="ARBA" id="ARBA00022691"/>
    </source>
</evidence>
<organism evidence="4">
    <name type="scientific">marine metagenome</name>
    <dbReference type="NCBI Taxonomy" id="408172"/>
    <lineage>
        <taxon>unclassified sequences</taxon>
        <taxon>metagenomes</taxon>
        <taxon>ecological metagenomes</taxon>
    </lineage>
</organism>
<dbReference type="AlphaFoldDB" id="A0A382Z2Z4"/>
<sequence>MKNLSTGKGYGQKIHFLKSLIMKTESVLKTDYAETWGGKIHVHNDDTGSLSTLSISGVFGPRDTQTVKDNVFSGNIVVDLGANIGYFTCLLAKIVGEGGKVFAFEPDPRNLKLLRRNIQENDYKNVIIADKAVSDVNGSCTLYSSQKKFGANRIFESKKKETHDFIPI</sequence>
<dbReference type="Pfam" id="PF02475">
    <property type="entry name" value="TRM5-TYW2_MTfase"/>
    <property type="match status" value="1"/>
</dbReference>
<dbReference type="PANTHER" id="PTHR34203">
    <property type="entry name" value="METHYLTRANSFERASE, FKBM FAMILY PROTEIN"/>
    <property type="match status" value="1"/>
</dbReference>
<proteinExistence type="predicted"/>
<reference evidence="4" key="1">
    <citation type="submission" date="2018-05" db="EMBL/GenBank/DDBJ databases">
        <authorList>
            <person name="Lanie J.A."/>
            <person name="Ng W.-L."/>
            <person name="Kazmierczak K.M."/>
            <person name="Andrzejewski T.M."/>
            <person name="Davidsen T.M."/>
            <person name="Wayne K.J."/>
            <person name="Tettelin H."/>
            <person name="Glass J.I."/>
            <person name="Rusch D."/>
            <person name="Podicherti R."/>
            <person name="Tsui H.-C.T."/>
            <person name="Winkler M.E."/>
        </authorList>
    </citation>
    <scope>NUCLEOTIDE SEQUENCE</scope>
</reference>
<dbReference type="InterPro" id="IPR056743">
    <property type="entry name" value="TRM5-TYW2-like_MTfase"/>
</dbReference>
<dbReference type="SUPFAM" id="SSF53335">
    <property type="entry name" value="S-adenosyl-L-methionine-dependent methyltransferases"/>
    <property type="match status" value="1"/>
</dbReference>
<evidence type="ECO:0000259" key="3">
    <source>
        <dbReference type="Pfam" id="PF02475"/>
    </source>
</evidence>
<keyword evidence="1" id="KW-0808">Transferase</keyword>
<dbReference type="InterPro" id="IPR052514">
    <property type="entry name" value="SAM-dependent_MTase"/>
</dbReference>
<dbReference type="PANTHER" id="PTHR34203:SF15">
    <property type="entry name" value="SLL1173 PROTEIN"/>
    <property type="match status" value="1"/>
</dbReference>
<feature type="domain" description="TRM5/TYW2-like methyltransferase" evidence="3">
    <location>
        <begin position="65"/>
        <end position="167"/>
    </location>
</feature>
<feature type="non-terminal residue" evidence="4">
    <location>
        <position position="168"/>
    </location>
</feature>
<dbReference type="CDD" id="cd02440">
    <property type="entry name" value="AdoMet_MTases"/>
    <property type="match status" value="1"/>
</dbReference>
<name>A0A382Z2Z4_9ZZZZ</name>
<dbReference type="InterPro" id="IPR006342">
    <property type="entry name" value="FkbM_mtfrase"/>
</dbReference>
<protein>
    <recommendedName>
        <fullName evidence="3">TRM5/TYW2-like methyltransferase domain-containing protein</fullName>
    </recommendedName>
</protein>
<keyword evidence="2" id="KW-0949">S-adenosyl-L-methionine</keyword>
<evidence type="ECO:0000256" key="1">
    <source>
        <dbReference type="ARBA" id="ARBA00022679"/>
    </source>
</evidence>
<dbReference type="Gene3D" id="3.40.50.150">
    <property type="entry name" value="Vaccinia Virus protein VP39"/>
    <property type="match status" value="1"/>
</dbReference>
<dbReference type="NCBIfam" id="TIGR01444">
    <property type="entry name" value="fkbM_fam"/>
    <property type="match status" value="1"/>
</dbReference>